<accession>A0A0S2W2S2</accession>
<dbReference type="PATRIC" id="fig|1297617.4.peg.1236"/>
<dbReference type="KEGG" id="ibu:IB211_01216"/>
<dbReference type="Proteomes" id="UP000064844">
    <property type="component" value="Chromosome"/>
</dbReference>
<proteinExistence type="predicted"/>
<organism evidence="1 2">
    <name type="scientific">Intestinimonas butyriciproducens</name>
    <dbReference type="NCBI Taxonomy" id="1297617"/>
    <lineage>
        <taxon>Bacteria</taxon>
        <taxon>Bacillati</taxon>
        <taxon>Bacillota</taxon>
        <taxon>Clostridia</taxon>
        <taxon>Eubacteriales</taxon>
        <taxon>Intestinimonas</taxon>
    </lineage>
</organism>
<sequence length="195" mass="22662">MSRKQKKKDAREQSTRQLMGIDDITDYSIATRMGELVFFIIKPTNISVLPDAGVGARIYALLNVVKGMAEIEMLALNSKESFENNKAFYRQRANEEELPVIRKLLEQDSKHLDRIQVLMASSREFYILVRLQGKKESDVFSYLSRIEKSIKDNGFTVRRATEEDLKRMLGVYFEQNVTTERYEDHDGERWVLVGD</sequence>
<keyword evidence="2" id="KW-1185">Reference proteome</keyword>
<reference evidence="2" key="2">
    <citation type="submission" date="2015-04" db="EMBL/GenBank/DDBJ databases">
        <title>A butyrogenic pathway from the amino acid lysine in a human gut commensal.</title>
        <authorList>
            <person name="de Vos W.M."/>
            <person name="Bui N.T.P."/>
            <person name="Plugge C.M."/>
            <person name="Ritari J."/>
        </authorList>
    </citation>
    <scope>NUCLEOTIDE SEQUENCE [LARGE SCALE GENOMIC DNA]</scope>
    <source>
        <strain evidence="2">AF211</strain>
    </source>
</reference>
<dbReference type="RefSeq" id="WP_058117440.1">
    <property type="nucleotide sequence ID" value="NZ_CP011307.1"/>
</dbReference>
<dbReference type="STRING" id="1297617.IB211_01216"/>
<reference evidence="1 2" key="1">
    <citation type="journal article" date="2015" name="Nat. Commun.">
        <title>Production of butyrate from lysine and the Amadori product fructoselysine by a human gut commensal.</title>
        <authorList>
            <person name="Bui T.P."/>
            <person name="Ritari J."/>
            <person name="Boeren S."/>
            <person name="de Waard P."/>
            <person name="Plugge C.M."/>
            <person name="de Vos W.M."/>
        </authorList>
    </citation>
    <scope>NUCLEOTIDE SEQUENCE [LARGE SCALE GENOMIC DNA]</scope>
    <source>
        <strain evidence="1 2">AF211</strain>
    </source>
</reference>
<name>A0A0S2W2S2_9FIRM</name>
<gene>
    <name evidence="1" type="ORF">IB211_01216</name>
</gene>
<protein>
    <submittedName>
        <fullName evidence="1">Uncharacterized protein</fullName>
    </submittedName>
</protein>
<dbReference type="AlphaFoldDB" id="A0A0S2W2S2"/>
<evidence type="ECO:0000313" key="2">
    <source>
        <dbReference type="Proteomes" id="UP000064844"/>
    </source>
</evidence>
<evidence type="ECO:0000313" key="1">
    <source>
        <dbReference type="EMBL" id="ALP93609.1"/>
    </source>
</evidence>
<dbReference type="EMBL" id="CP011307">
    <property type="protein sequence ID" value="ALP93609.1"/>
    <property type="molecule type" value="Genomic_DNA"/>
</dbReference>